<dbReference type="SUPFAM" id="SSF53067">
    <property type="entry name" value="Actin-like ATPase domain"/>
    <property type="match status" value="1"/>
</dbReference>
<evidence type="ECO:0000256" key="1">
    <source>
        <dbReference type="ARBA" id="ARBA00006479"/>
    </source>
</evidence>
<dbReference type="InterPro" id="IPR036388">
    <property type="entry name" value="WH-like_DNA-bd_sf"/>
</dbReference>
<comment type="similarity">
    <text evidence="1">Belongs to the ROK (NagC/XylR) family.</text>
</comment>
<organism evidence="2 3">
    <name type="scientific">Mucilaginibacter defluvii</name>
    <dbReference type="NCBI Taxonomy" id="1196019"/>
    <lineage>
        <taxon>Bacteria</taxon>
        <taxon>Pseudomonadati</taxon>
        <taxon>Bacteroidota</taxon>
        <taxon>Sphingobacteriia</taxon>
        <taxon>Sphingobacteriales</taxon>
        <taxon>Sphingobacteriaceae</taxon>
        <taxon>Mucilaginibacter</taxon>
    </lineage>
</organism>
<comment type="caution">
    <text evidence="2">The sequence shown here is derived from an EMBL/GenBank/DDBJ whole genome shotgun (WGS) entry which is preliminary data.</text>
</comment>
<evidence type="ECO:0000313" key="2">
    <source>
        <dbReference type="EMBL" id="GAA4917525.1"/>
    </source>
</evidence>
<dbReference type="Gene3D" id="3.30.420.40">
    <property type="match status" value="2"/>
</dbReference>
<name>A0ABP9G117_9SPHI</name>
<proteinExistence type="inferred from homology"/>
<dbReference type="RefSeq" id="WP_345331194.1">
    <property type="nucleotide sequence ID" value="NZ_BAABJI010000002.1"/>
</dbReference>
<dbReference type="Pfam" id="PF00480">
    <property type="entry name" value="ROK"/>
    <property type="match status" value="1"/>
</dbReference>
<accession>A0ABP9G117</accession>
<dbReference type="EMBL" id="BAABJI010000002">
    <property type="protein sequence ID" value="GAA4917525.1"/>
    <property type="molecule type" value="Genomic_DNA"/>
</dbReference>
<sequence>MLQPDLSVLNDNANIIQCLCYHNALSGTEISNYINKSIPYTVKVINGLIKAGVIEKKGYADSNGGRKPLKYSLVPDTFFIVSVAMSQYDIEYAVLNLNNQFVKDIVKEKIVIYDMQADELVARIDQYIRSTGISADRFLSVGITMPGFIATERGINLSYLHVDADTTLAEKLQQGLGLPVFIENDSTAIALGEQKFGAAVEQNDAMILNLGWGIGLGMILDNKVFRGHSGLAGEFSHISLVNNGKICKCGKRGCLETDSSLIAITENAVLEMQNGQKSSLKNYDVVDANAIINEAIKGDMLSVKLISEAAYNVGRGLAMLIHIMNPSTIVLSGKGSVIGKLWLSPIQQAIYEHCIPQLANDTELVISKLNVKAQLLGGSVLVIEHLGQPLINKINALQNKAVTIDDK</sequence>
<dbReference type="Gene3D" id="1.10.10.10">
    <property type="entry name" value="Winged helix-like DNA-binding domain superfamily/Winged helix DNA-binding domain"/>
    <property type="match status" value="1"/>
</dbReference>
<keyword evidence="3" id="KW-1185">Reference proteome</keyword>
<dbReference type="InterPro" id="IPR043129">
    <property type="entry name" value="ATPase_NBD"/>
</dbReference>
<reference evidence="3" key="1">
    <citation type="journal article" date="2019" name="Int. J. Syst. Evol. Microbiol.">
        <title>The Global Catalogue of Microorganisms (GCM) 10K type strain sequencing project: providing services to taxonomists for standard genome sequencing and annotation.</title>
        <authorList>
            <consortium name="The Broad Institute Genomics Platform"/>
            <consortium name="The Broad Institute Genome Sequencing Center for Infectious Disease"/>
            <person name="Wu L."/>
            <person name="Ma J."/>
        </authorList>
    </citation>
    <scope>NUCLEOTIDE SEQUENCE [LARGE SCALE GENOMIC DNA]</scope>
    <source>
        <strain evidence="3">JCM 18283</strain>
    </source>
</reference>
<dbReference type="InterPro" id="IPR036390">
    <property type="entry name" value="WH_DNA-bd_sf"/>
</dbReference>
<dbReference type="Proteomes" id="UP001501436">
    <property type="component" value="Unassembled WGS sequence"/>
</dbReference>
<dbReference type="PANTHER" id="PTHR18964:SF149">
    <property type="entry name" value="BIFUNCTIONAL UDP-N-ACETYLGLUCOSAMINE 2-EPIMERASE_N-ACETYLMANNOSAMINE KINASE"/>
    <property type="match status" value="1"/>
</dbReference>
<dbReference type="PANTHER" id="PTHR18964">
    <property type="entry name" value="ROK (REPRESSOR, ORF, KINASE) FAMILY"/>
    <property type="match status" value="1"/>
</dbReference>
<dbReference type="SUPFAM" id="SSF46785">
    <property type="entry name" value="Winged helix' DNA-binding domain"/>
    <property type="match status" value="1"/>
</dbReference>
<evidence type="ECO:0000313" key="3">
    <source>
        <dbReference type="Proteomes" id="UP001501436"/>
    </source>
</evidence>
<gene>
    <name evidence="2" type="ORF">GCM10023313_21450</name>
</gene>
<protein>
    <submittedName>
        <fullName evidence="2">ROK family transcriptional regulator</fullName>
    </submittedName>
</protein>
<dbReference type="InterPro" id="IPR000600">
    <property type="entry name" value="ROK"/>
</dbReference>